<organism evidence="4 5">
    <name type="scientific">Micromonospora maritima</name>
    <dbReference type="NCBI Taxonomy" id="986711"/>
    <lineage>
        <taxon>Bacteria</taxon>
        <taxon>Bacillati</taxon>
        <taxon>Actinomycetota</taxon>
        <taxon>Actinomycetes</taxon>
        <taxon>Micromonosporales</taxon>
        <taxon>Micromonosporaceae</taxon>
        <taxon>Micromonospora</taxon>
    </lineage>
</organism>
<sequence>MRRQLAYQTLWYGGRLVVADRWYPSSKTCSGCGTVRTKLALSERTYTCTTCGLVLDRDVNAARNLAAPAATVAGRGGLVAAKRLPGAKTGTVPPQGRTSTQVLTSASWEER</sequence>
<reference evidence="4 5" key="1">
    <citation type="submission" date="2024-10" db="EMBL/GenBank/DDBJ databases">
        <title>The Natural Products Discovery Center: Release of the First 8490 Sequenced Strains for Exploring Actinobacteria Biosynthetic Diversity.</title>
        <authorList>
            <person name="Kalkreuter E."/>
            <person name="Kautsar S.A."/>
            <person name="Yang D."/>
            <person name="Bader C.D."/>
            <person name="Teijaro C.N."/>
            <person name="Fluegel L."/>
            <person name="Davis C.M."/>
            <person name="Simpson J.R."/>
            <person name="Lauterbach L."/>
            <person name="Steele A.D."/>
            <person name="Gui C."/>
            <person name="Meng S."/>
            <person name="Li G."/>
            <person name="Viehrig K."/>
            <person name="Ye F."/>
            <person name="Su P."/>
            <person name="Kiefer A.F."/>
            <person name="Nichols A."/>
            <person name="Cepeda A.J."/>
            <person name="Yan W."/>
            <person name="Fan B."/>
            <person name="Jiang Y."/>
            <person name="Adhikari A."/>
            <person name="Zheng C.-J."/>
            <person name="Schuster L."/>
            <person name="Cowan T.M."/>
            <person name="Smanski M.J."/>
            <person name="Chevrette M.G."/>
            <person name="De Carvalho L.P.S."/>
            <person name="Shen B."/>
        </authorList>
    </citation>
    <scope>NUCLEOTIDE SEQUENCE [LARGE SCALE GENOMIC DNA]</scope>
    <source>
        <strain evidence="4 5">NPDC049845</strain>
    </source>
</reference>
<keyword evidence="5" id="KW-1185">Reference proteome</keyword>
<name>A0ABW7ZJV9_9ACTN</name>
<evidence type="ECO:0000313" key="5">
    <source>
        <dbReference type="Proteomes" id="UP001612812"/>
    </source>
</evidence>
<dbReference type="Pfam" id="PF07282">
    <property type="entry name" value="Cas12f1-like_TNB"/>
    <property type="match status" value="1"/>
</dbReference>
<feature type="region of interest" description="Disordered" evidence="2">
    <location>
        <begin position="84"/>
        <end position="111"/>
    </location>
</feature>
<evidence type="ECO:0000256" key="2">
    <source>
        <dbReference type="SAM" id="MobiDB-lite"/>
    </source>
</evidence>
<comment type="caution">
    <text evidence="4">The sequence shown here is derived from an EMBL/GenBank/DDBJ whole genome shotgun (WGS) entry which is preliminary data.</text>
</comment>
<accession>A0ABW7ZJV9</accession>
<evidence type="ECO:0000259" key="3">
    <source>
        <dbReference type="Pfam" id="PF07282"/>
    </source>
</evidence>
<dbReference type="RefSeq" id="WP_396756574.1">
    <property type="nucleotide sequence ID" value="NZ_JBITLB010000003.1"/>
</dbReference>
<feature type="domain" description="Cas12f1-like TNB" evidence="3">
    <location>
        <begin position="2"/>
        <end position="65"/>
    </location>
</feature>
<dbReference type="InterPro" id="IPR010095">
    <property type="entry name" value="Cas12f1-like_TNB"/>
</dbReference>
<evidence type="ECO:0000256" key="1">
    <source>
        <dbReference type="ARBA" id="ARBA00023125"/>
    </source>
</evidence>
<evidence type="ECO:0000313" key="4">
    <source>
        <dbReference type="EMBL" id="MFI7262112.1"/>
    </source>
</evidence>
<protein>
    <submittedName>
        <fullName evidence="4">Zinc ribbon domain-containing protein</fullName>
    </submittedName>
</protein>
<proteinExistence type="predicted"/>
<dbReference type="EMBL" id="JBITLE010000002">
    <property type="protein sequence ID" value="MFI7262112.1"/>
    <property type="molecule type" value="Genomic_DNA"/>
</dbReference>
<gene>
    <name evidence="4" type="ORF">ACIBP4_07410</name>
</gene>
<dbReference type="Proteomes" id="UP001612812">
    <property type="component" value="Unassembled WGS sequence"/>
</dbReference>
<keyword evidence="1" id="KW-0238">DNA-binding</keyword>
<feature type="compositionally biased region" description="Polar residues" evidence="2">
    <location>
        <begin position="96"/>
        <end position="111"/>
    </location>
</feature>